<accession>A0ABP7MAM4</accession>
<gene>
    <name evidence="2" type="ORF">GCM10022229_09990</name>
</gene>
<dbReference type="InterPro" id="IPR008620">
    <property type="entry name" value="FixH"/>
</dbReference>
<proteinExistence type="predicted"/>
<evidence type="ECO:0000313" key="3">
    <source>
        <dbReference type="Proteomes" id="UP001501727"/>
    </source>
</evidence>
<organism evidence="2 3">
    <name type="scientific">Luteimonas lutimaris</name>
    <dbReference type="NCBI Taxonomy" id="698645"/>
    <lineage>
        <taxon>Bacteria</taxon>
        <taxon>Pseudomonadati</taxon>
        <taxon>Pseudomonadota</taxon>
        <taxon>Gammaproteobacteria</taxon>
        <taxon>Lysobacterales</taxon>
        <taxon>Lysobacteraceae</taxon>
        <taxon>Luteimonas</taxon>
    </lineage>
</organism>
<protein>
    <recommendedName>
        <fullName evidence="4">Nitrogen fixation protein FixH</fullName>
    </recommendedName>
</protein>
<reference evidence="3" key="1">
    <citation type="journal article" date="2019" name="Int. J. Syst. Evol. Microbiol.">
        <title>The Global Catalogue of Microorganisms (GCM) 10K type strain sequencing project: providing services to taxonomists for standard genome sequencing and annotation.</title>
        <authorList>
            <consortium name="The Broad Institute Genomics Platform"/>
            <consortium name="The Broad Institute Genome Sequencing Center for Infectious Disease"/>
            <person name="Wu L."/>
            <person name="Ma J."/>
        </authorList>
    </citation>
    <scope>NUCLEOTIDE SEQUENCE [LARGE SCALE GENOMIC DNA]</scope>
    <source>
        <strain evidence="3">JCM 16916</strain>
    </source>
</reference>
<keyword evidence="3" id="KW-1185">Reference proteome</keyword>
<keyword evidence="1" id="KW-1133">Transmembrane helix</keyword>
<feature type="transmembrane region" description="Helical" evidence="1">
    <location>
        <begin position="15"/>
        <end position="35"/>
    </location>
</feature>
<comment type="caution">
    <text evidence="2">The sequence shown here is derived from an EMBL/GenBank/DDBJ whole genome shotgun (WGS) entry which is preliminary data.</text>
</comment>
<dbReference type="Proteomes" id="UP001501727">
    <property type="component" value="Unassembled WGS sequence"/>
</dbReference>
<keyword evidence="1" id="KW-0472">Membrane</keyword>
<evidence type="ECO:0008006" key="4">
    <source>
        <dbReference type="Google" id="ProtNLM"/>
    </source>
</evidence>
<dbReference type="EMBL" id="BAAAZU010000004">
    <property type="protein sequence ID" value="GAA3918372.1"/>
    <property type="molecule type" value="Genomic_DNA"/>
</dbReference>
<evidence type="ECO:0000313" key="2">
    <source>
        <dbReference type="EMBL" id="GAA3918372.1"/>
    </source>
</evidence>
<sequence length="168" mass="18339">MDEQHHKRHPLREPMVWLVIALPLAAVIAGIFLVVASSRGGSVDSVADEVQRTGQIQVTDLGPDERAAQLKLGAVLQSEDGVLRVFPAGGEFRRGEPLTLTLLHLYSEDSDEVLTLQPDKLGWSVEHAPDTGHDWNLQLTDAAGSWRLRGRLPRGQHAAHLGPALDTQ</sequence>
<evidence type="ECO:0000256" key="1">
    <source>
        <dbReference type="SAM" id="Phobius"/>
    </source>
</evidence>
<keyword evidence="1" id="KW-0812">Transmembrane</keyword>
<dbReference type="Pfam" id="PF05751">
    <property type="entry name" value="FixH"/>
    <property type="match status" value="1"/>
</dbReference>
<name>A0ABP7MAM4_9GAMM</name>
<dbReference type="RefSeq" id="WP_344758862.1">
    <property type="nucleotide sequence ID" value="NZ_BAAAZU010000004.1"/>
</dbReference>